<dbReference type="PROSITE" id="PS51405">
    <property type="entry name" value="HEME_HALOPEROXIDASE"/>
    <property type="match status" value="1"/>
</dbReference>
<feature type="region of interest" description="Disordered" evidence="8">
    <location>
        <begin position="1"/>
        <end position="23"/>
    </location>
</feature>
<feature type="domain" description="Heme haloperoxidase family profile" evidence="9">
    <location>
        <begin position="7"/>
        <end position="251"/>
    </location>
</feature>
<accession>A0AAN7H6E2</accession>
<evidence type="ECO:0000256" key="4">
    <source>
        <dbReference type="ARBA" id="ARBA00022723"/>
    </source>
</evidence>
<sequence>MSSPSPPKGEYSPRPPSSLRSPCPLLNSLANHGYLPRSGRDFTQSDLSSALSQAGLSPILRAILSSPVFLEYHNSKSSPPSKPKKSLLNPWSLLFSFFGMRDPNQFNSSGVPVLNLDQIAREGIAEHDISLTRLDRSQGDFLAAQPGLVQELLAISNDGKYITLEDLAALRKRRIEKRMSEDPDKITYGSREHRISCTEIALVLCVFGDGKRVPLEYIRAIFEEERLPTKEGWEKRGGWWWGTLGLKELGSVSKTVREVVEWKAVE</sequence>
<comment type="similarity">
    <text evidence="7">Belongs to the chloroperoxidase family.</text>
</comment>
<keyword evidence="6" id="KW-0408">Iron</keyword>
<evidence type="ECO:0000256" key="3">
    <source>
        <dbReference type="ARBA" id="ARBA00022617"/>
    </source>
</evidence>
<dbReference type="InterPro" id="IPR000028">
    <property type="entry name" value="Chloroperoxidase"/>
</dbReference>
<evidence type="ECO:0000256" key="8">
    <source>
        <dbReference type="SAM" id="MobiDB-lite"/>
    </source>
</evidence>
<comment type="caution">
    <text evidence="10">The sequence shown here is derived from an EMBL/GenBank/DDBJ whole genome shotgun (WGS) entry which is preliminary data.</text>
</comment>
<comment type="cofactor">
    <cofactor evidence="1">
        <name>heme b</name>
        <dbReference type="ChEBI" id="CHEBI:60344"/>
    </cofactor>
</comment>
<organism evidence="10 11">
    <name type="scientific">Podospora fimiseda</name>
    <dbReference type="NCBI Taxonomy" id="252190"/>
    <lineage>
        <taxon>Eukaryota</taxon>
        <taxon>Fungi</taxon>
        <taxon>Dikarya</taxon>
        <taxon>Ascomycota</taxon>
        <taxon>Pezizomycotina</taxon>
        <taxon>Sordariomycetes</taxon>
        <taxon>Sordariomycetidae</taxon>
        <taxon>Sordariales</taxon>
        <taxon>Podosporaceae</taxon>
        <taxon>Podospora</taxon>
    </lineage>
</organism>
<dbReference type="GO" id="GO:0004601">
    <property type="term" value="F:peroxidase activity"/>
    <property type="evidence" value="ECO:0007669"/>
    <property type="project" value="UniProtKB-KW"/>
</dbReference>
<dbReference type="SUPFAM" id="SSF47571">
    <property type="entry name" value="Cloroperoxidase"/>
    <property type="match status" value="1"/>
</dbReference>
<evidence type="ECO:0000256" key="7">
    <source>
        <dbReference type="ARBA" id="ARBA00025795"/>
    </source>
</evidence>
<proteinExistence type="inferred from homology"/>
<reference evidence="10" key="2">
    <citation type="submission" date="2023-05" db="EMBL/GenBank/DDBJ databases">
        <authorList>
            <consortium name="Lawrence Berkeley National Laboratory"/>
            <person name="Steindorff A."/>
            <person name="Hensen N."/>
            <person name="Bonometti L."/>
            <person name="Westerberg I."/>
            <person name="Brannstrom I.O."/>
            <person name="Guillou S."/>
            <person name="Cros-Aarteil S."/>
            <person name="Calhoun S."/>
            <person name="Haridas S."/>
            <person name="Kuo A."/>
            <person name="Mondo S."/>
            <person name="Pangilinan J."/>
            <person name="Riley R."/>
            <person name="Labutti K."/>
            <person name="Andreopoulos B."/>
            <person name="Lipzen A."/>
            <person name="Chen C."/>
            <person name="Yanf M."/>
            <person name="Daum C."/>
            <person name="Ng V."/>
            <person name="Clum A."/>
            <person name="Ohm R."/>
            <person name="Martin F."/>
            <person name="Silar P."/>
            <person name="Natvig D."/>
            <person name="Lalanne C."/>
            <person name="Gautier V."/>
            <person name="Ament-Velasquez S.L."/>
            <person name="Kruys A."/>
            <person name="Hutchinson M.I."/>
            <person name="Powell A.J."/>
            <person name="Barry K."/>
            <person name="Miller A.N."/>
            <person name="Grigoriev I.V."/>
            <person name="Debuchy R."/>
            <person name="Gladieux P."/>
            <person name="Thoren M.H."/>
            <person name="Johannesson H."/>
        </authorList>
    </citation>
    <scope>NUCLEOTIDE SEQUENCE</scope>
    <source>
        <strain evidence="10">CBS 990.96</strain>
    </source>
</reference>
<evidence type="ECO:0000313" key="10">
    <source>
        <dbReference type="EMBL" id="KAK4230285.1"/>
    </source>
</evidence>
<keyword evidence="4" id="KW-0479">Metal-binding</keyword>
<evidence type="ECO:0000256" key="5">
    <source>
        <dbReference type="ARBA" id="ARBA00023002"/>
    </source>
</evidence>
<dbReference type="AlphaFoldDB" id="A0AAN7H6E2"/>
<reference evidence="10" key="1">
    <citation type="journal article" date="2023" name="Mol. Phylogenet. Evol.">
        <title>Genome-scale phylogeny and comparative genomics of the fungal order Sordariales.</title>
        <authorList>
            <person name="Hensen N."/>
            <person name="Bonometti L."/>
            <person name="Westerberg I."/>
            <person name="Brannstrom I.O."/>
            <person name="Guillou S."/>
            <person name="Cros-Aarteil S."/>
            <person name="Calhoun S."/>
            <person name="Haridas S."/>
            <person name="Kuo A."/>
            <person name="Mondo S."/>
            <person name="Pangilinan J."/>
            <person name="Riley R."/>
            <person name="LaButti K."/>
            <person name="Andreopoulos B."/>
            <person name="Lipzen A."/>
            <person name="Chen C."/>
            <person name="Yan M."/>
            <person name="Daum C."/>
            <person name="Ng V."/>
            <person name="Clum A."/>
            <person name="Steindorff A."/>
            <person name="Ohm R.A."/>
            <person name="Martin F."/>
            <person name="Silar P."/>
            <person name="Natvig D.O."/>
            <person name="Lalanne C."/>
            <person name="Gautier V."/>
            <person name="Ament-Velasquez S.L."/>
            <person name="Kruys A."/>
            <person name="Hutchinson M.I."/>
            <person name="Powell A.J."/>
            <person name="Barry K."/>
            <person name="Miller A.N."/>
            <person name="Grigoriev I.V."/>
            <person name="Debuchy R."/>
            <person name="Gladieux P."/>
            <person name="Hiltunen Thoren M."/>
            <person name="Johannesson H."/>
        </authorList>
    </citation>
    <scope>NUCLEOTIDE SEQUENCE</scope>
    <source>
        <strain evidence="10">CBS 990.96</strain>
    </source>
</reference>
<dbReference type="Proteomes" id="UP001301958">
    <property type="component" value="Unassembled WGS sequence"/>
</dbReference>
<evidence type="ECO:0000313" key="11">
    <source>
        <dbReference type="Proteomes" id="UP001301958"/>
    </source>
</evidence>
<keyword evidence="2 10" id="KW-0575">Peroxidase</keyword>
<gene>
    <name evidence="10" type="ORF">QBC38DRAFT_469938</name>
</gene>
<evidence type="ECO:0000256" key="2">
    <source>
        <dbReference type="ARBA" id="ARBA00022559"/>
    </source>
</evidence>
<dbReference type="PANTHER" id="PTHR33577">
    <property type="entry name" value="STERIGMATOCYSTIN BIOSYNTHESIS PEROXIDASE STCC-RELATED"/>
    <property type="match status" value="1"/>
</dbReference>
<dbReference type="PANTHER" id="PTHR33577:SF9">
    <property type="entry name" value="PEROXIDASE STCC"/>
    <property type="match status" value="1"/>
</dbReference>
<dbReference type="Pfam" id="PF01328">
    <property type="entry name" value="Peroxidase_2"/>
    <property type="match status" value="1"/>
</dbReference>
<evidence type="ECO:0000256" key="1">
    <source>
        <dbReference type="ARBA" id="ARBA00001970"/>
    </source>
</evidence>
<name>A0AAN7H6E2_9PEZI</name>
<dbReference type="EMBL" id="MU865300">
    <property type="protein sequence ID" value="KAK4230285.1"/>
    <property type="molecule type" value="Genomic_DNA"/>
</dbReference>
<keyword evidence="5" id="KW-0560">Oxidoreductase</keyword>
<keyword evidence="3" id="KW-0349">Heme</keyword>
<evidence type="ECO:0000259" key="9">
    <source>
        <dbReference type="PROSITE" id="PS51405"/>
    </source>
</evidence>
<protein>
    <submittedName>
        <fullName evidence="10">Peroxidase</fullName>
    </submittedName>
</protein>
<keyword evidence="11" id="KW-1185">Reference proteome</keyword>
<dbReference type="InterPro" id="IPR036851">
    <property type="entry name" value="Chloroperoxidase-like_sf"/>
</dbReference>
<dbReference type="Gene3D" id="1.10.489.10">
    <property type="entry name" value="Chloroperoxidase-like"/>
    <property type="match status" value="1"/>
</dbReference>
<evidence type="ECO:0000256" key="6">
    <source>
        <dbReference type="ARBA" id="ARBA00023004"/>
    </source>
</evidence>
<dbReference type="GO" id="GO:0046872">
    <property type="term" value="F:metal ion binding"/>
    <property type="evidence" value="ECO:0007669"/>
    <property type="project" value="UniProtKB-KW"/>
</dbReference>